<accession>A0A1Y6BHX7</accession>
<evidence type="ECO:0000313" key="1">
    <source>
        <dbReference type="EMBL" id="SMF02234.1"/>
    </source>
</evidence>
<dbReference type="Pfam" id="PF14559">
    <property type="entry name" value="TPR_19"/>
    <property type="match status" value="1"/>
</dbReference>
<dbReference type="EMBL" id="FXAG01000003">
    <property type="protein sequence ID" value="SMF02234.1"/>
    <property type="molecule type" value="Genomic_DNA"/>
</dbReference>
<dbReference type="STRING" id="1123014.SAMN02745746_00785"/>
<evidence type="ECO:0000313" key="2">
    <source>
        <dbReference type="Proteomes" id="UP000192920"/>
    </source>
</evidence>
<proteinExistence type="predicted"/>
<organism evidence="1 2">
    <name type="scientific">Pseudogulbenkiania subflava DSM 22618</name>
    <dbReference type="NCBI Taxonomy" id="1123014"/>
    <lineage>
        <taxon>Bacteria</taxon>
        <taxon>Pseudomonadati</taxon>
        <taxon>Pseudomonadota</taxon>
        <taxon>Betaproteobacteria</taxon>
        <taxon>Neisseriales</taxon>
        <taxon>Chromobacteriaceae</taxon>
        <taxon>Pseudogulbenkiania</taxon>
    </lineage>
</organism>
<keyword evidence="2" id="KW-1185">Reference proteome</keyword>
<gene>
    <name evidence="1" type="ORF">SAMN02745746_00785</name>
</gene>
<dbReference type="RefSeq" id="WP_085275128.1">
    <property type="nucleotide sequence ID" value="NZ_FXAG01000003.1"/>
</dbReference>
<reference evidence="2" key="1">
    <citation type="submission" date="2017-04" db="EMBL/GenBank/DDBJ databases">
        <authorList>
            <person name="Varghese N."/>
            <person name="Submissions S."/>
        </authorList>
    </citation>
    <scope>NUCLEOTIDE SEQUENCE [LARGE SCALE GENOMIC DNA]</scope>
    <source>
        <strain evidence="2">DSM 22618</strain>
    </source>
</reference>
<dbReference type="AlphaFoldDB" id="A0A1Y6BHX7"/>
<dbReference type="Proteomes" id="UP000192920">
    <property type="component" value="Unassembled WGS sequence"/>
</dbReference>
<protein>
    <submittedName>
        <fullName evidence="1">Pilus assembly protein FimV</fullName>
    </submittedName>
</protein>
<sequence length="125" mass="13814">MDVLAGLTASLVLMVAFSLLRKLWKTITYKPPKARGIDPVAEAEVFLAYGKTGEAVRVLKDVLDEDPDNMPAKVALLRAYSSNRNAKAYSQLARDVHARLHGQPVWKTIQQNGRDLDPANPLFNA</sequence>
<name>A0A1Y6BHX7_9NEIS</name>